<dbReference type="HAMAP" id="MF_00454">
    <property type="entry name" value="FluC"/>
    <property type="match status" value="1"/>
</dbReference>
<evidence type="ECO:0000256" key="10">
    <source>
        <dbReference type="ARBA" id="ARBA00035120"/>
    </source>
</evidence>
<comment type="caution">
    <text evidence="13">The sequence shown here is derived from an EMBL/GenBank/DDBJ whole genome shotgun (WGS) entry which is preliminary data.</text>
</comment>
<comment type="similarity">
    <text evidence="10 12">Belongs to the fluoride channel Fluc/FEX (TC 1.A.43) family.</text>
</comment>
<feature type="transmembrane region" description="Helical" evidence="12">
    <location>
        <begin position="12"/>
        <end position="33"/>
    </location>
</feature>
<keyword evidence="12" id="KW-0813">Transport</keyword>
<comment type="subcellular location">
    <subcellularLocation>
        <location evidence="1 12">Cell membrane</location>
        <topology evidence="1 12">Multi-pass membrane protein</topology>
    </subcellularLocation>
</comment>
<reference evidence="13 14" key="1">
    <citation type="submission" date="2020-05" db="EMBL/GenBank/DDBJ databases">
        <authorList>
            <person name="Kim M.K."/>
        </authorList>
    </citation>
    <scope>NUCLEOTIDE SEQUENCE [LARGE SCALE GENOMIC DNA]</scope>
    <source>
        <strain evidence="13 14">BT25</strain>
    </source>
</reference>
<dbReference type="GO" id="GO:0062054">
    <property type="term" value="F:fluoride channel activity"/>
    <property type="evidence" value="ECO:0007669"/>
    <property type="project" value="UniProtKB-UniRule"/>
</dbReference>
<feature type="transmembrane region" description="Helical" evidence="12">
    <location>
        <begin position="109"/>
        <end position="131"/>
    </location>
</feature>
<dbReference type="GO" id="GO:0046872">
    <property type="term" value="F:metal ion binding"/>
    <property type="evidence" value="ECO:0007669"/>
    <property type="project" value="UniProtKB-KW"/>
</dbReference>
<feature type="transmembrane region" description="Helical" evidence="12">
    <location>
        <begin position="39"/>
        <end position="60"/>
    </location>
</feature>
<keyword evidence="12" id="KW-0479">Metal-binding</keyword>
<dbReference type="AlphaFoldDB" id="A0A849VTD1"/>
<evidence type="ECO:0000256" key="7">
    <source>
        <dbReference type="ARBA" id="ARBA00023065"/>
    </source>
</evidence>
<dbReference type="GO" id="GO:0005886">
    <property type="term" value="C:plasma membrane"/>
    <property type="evidence" value="ECO:0007669"/>
    <property type="project" value="UniProtKB-SubCell"/>
</dbReference>
<organism evidence="13 14">
    <name type="scientific">Phyllobacterium pellucidum</name>
    <dbReference type="NCBI Taxonomy" id="2740464"/>
    <lineage>
        <taxon>Bacteria</taxon>
        <taxon>Pseudomonadati</taxon>
        <taxon>Pseudomonadota</taxon>
        <taxon>Alphaproteobacteria</taxon>
        <taxon>Hyphomicrobiales</taxon>
        <taxon>Phyllobacteriaceae</taxon>
        <taxon>Phyllobacterium</taxon>
    </lineage>
</organism>
<dbReference type="GO" id="GO:0140114">
    <property type="term" value="P:cellular detoxification of fluoride"/>
    <property type="evidence" value="ECO:0007669"/>
    <property type="project" value="UniProtKB-UniRule"/>
</dbReference>
<dbReference type="RefSeq" id="WP_113281269.1">
    <property type="nucleotide sequence ID" value="NZ_JABUMX010000004.1"/>
</dbReference>
<keyword evidence="2 12" id="KW-1003">Cell membrane</keyword>
<keyword evidence="7 12" id="KW-0406">Ion transport</keyword>
<keyword evidence="4 12" id="KW-0812">Transmembrane</keyword>
<dbReference type="InterPro" id="IPR003691">
    <property type="entry name" value="FluC"/>
</dbReference>
<evidence type="ECO:0000256" key="11">
    <source>
        <dbReference type="ARBA" id="ARBA00035585"/>
    </source>
</evidence>
<dbReference type="Proteomes" id="UP000550508">
    <property type="component" value="Unassembled WGS sequence"/>
</dbReference>
<evidence type="ECO:0000256" key="2">
    <source>
        <dbReference type="ARBA" id="ARBA00022475"/>
    </source>
</evidence>
<keyword evidence="14" id="KW-1185">Reference proteome</keyword>
<keyword evidence="6 12" id="KW-0915">Sodium</keyword>
<feature type="binding site" evidence="12">
    <location>
        <position position="87"/>
    </location>
    <ligand>
        <name>Na(+)</name>
        <dbReference type="ChEBI" id="CHEBI:29101"/>
        <note>structural</note>
    </ligand>
</feature>
<dbReference type="EMBL" id="JABUMX010000004">
    <property type="protein sequence ID" value="NTS32926.1"/>
    <property type="molecule type" value="Genomic_DNA"/>
</dbReference>
<keyword evidence="3" id="KW-0997">Cell inner membrane</keyword>
<feature type="transmembrane region" description="Helical" evidence="12">
    <location>
        <begin position="72"/>
        <end position="89"/>
    </location>
</feature>
<evidence type="ECO:0000256" key="1">
    <source>
        <dbReference type="ARBA" id="ARBA00004651"/>
    </source>
</evidence>
<name>A0A849VTD1_9HYPH</name>
<proteinExistence type="inferred from homology"/>
<dbReference type="NCBIfam" id="NF010821">
    <property type="entry name" value="PRK14225.1"/>
    <property type="match status" value="1"/>
</dbReference>
<evidence type="ECO:0000256" key="8">
    <source>
        <dbReference type="ARBA" id="ARBA00023136"/>
    </source>
</evidence>
<sequence>MTEKTKVGRMYLAVGCGAAIGSLLRFLAGVVIVDGLGQSVLWTTTFVNVVGSFIIMLFATSTGPEGRWPVGAMGRLFVMGGVCGGFTTFSAMSLDSYLLMLDASIVTGALYLGAVVLLSLAAAWCGHMLAVRINR</sequence>
<evidence type="ECO:0000256" key="6">
    <source>
        <dbReference type="ARBA" id="ARBA00023053"/>
    </source>
</evidence>
<evidence type="ECO:0000256" key="4">
    <source>
        <dbReference type="ARBA" id="ARBA00022692"/>
    </source>
</evidence>
<gene>
    <name evidence="12 13" type="primary">crcB</name>
    <name evidence="12" type="synonym">fluC</name>
    <name evidence="13" type="ORF">HQ945_16830</name>
</gene>
<evidence type="ECO:0000313" key="14">
    <source>
        <dbReference type="Proteomes" id="UP000550508"/>
    </source>
</evidence>
<comment type="catalytic activity">
    <reaction evidence="11">
        <text>fluoride(in) = fluoride(out)</text>
        <dbReference type="Rhea" id="RHEA:76159"/>
        <dbReference type="ChEBI" id="CHEBI:17051"/>
    </reaction>
    <physiologicalReaction direction="left-to-right" evidence="11">
        <dbReference type="Rhea" id="RHEA:76160"/>
    </physiologicalReaction>
</comment>
<evidence type="ECO:0000256" key="12">
    <source>
        <dbReference type="HAMAP-Rule" id="MF_00454"/>
    </source>
</evidence>
<evidence type="ECO:0000313" key="13">
    <source>
        <dbReference type="EMBL" id="NTS32926.1"/>
    </source>
</evidence>
<protein>
    <recommendedName>
        <fullName evidence="12">Fluoride-specific ion channel FluC</fullName>
    </recommendedName>
</protein>
<keyword evidence="9 12" id="KW-0407">Ion channel</keyword>
<keyword evidence="8 12" id="KW-0472">Membrane</keyword>
<accession>A0A849VTD1</accession>
<dbReference type="Pfam" id="PF02537">
    <property type="entry name" value="CRCB"/>
    <property type="match status" value="1"/>
</dbReference>
<evidence type="ECO:0000256" key="9">
    <source>
        <dbReference type="ARBA" id="ARBA00023303"/>
    </source>
</evidence>
<evidence type="ECO:0000256" key="5">
    <source>
        <dbReference type="ARBA" id="ARBA00022989"/>
    </source>
</evidence>
<comment type="function">
    <text evidence="12">Fluoride-specific ion channel. Important for reducing fluoride concentration in the cell, thus reducing its toxicity.</text>
</comment>
<feature type="binding site" evidence="12">
    <location>
        <position position="84"/>
    </location>
    <ligand>
        <name>Na(+)</name>
        <dbReference type="ChEBI" id="CHEBI:29101"/>
        <note>structural</note>
    </ligand>
</feature>
<keyword evidence="5 12" id="KW-1133">Transmembrane helix</keyword>
<evidence type="ECO:0000256" key="3">
    <source>
        <dbReference type="ARBA" id="ARBA00022519"/>
    </source>
</evidence>
<comment type="activity regulation">
    <text evidence="12">Na(+) is not transported, but it plays an essential structural role and its presence is essential for fluoride channel function.</text>
</comment>